<keyword evidence="2" id="KW-1185">Reference proteome</keyword>
<dbReference type="VEuPathDB" id="TrichDB:TVAG_298330"/>
<evidence type="ECO:0000313" key="1">
    <source>
        <dbReference type="EMBL" id="EAY04213.1"/>
    </source>
</evidence>
<proteinExistence type="predicted"/>
<gene>
    <name evidence="1" type="ORF">TVAG_298330</name>
</gene>
<reference evidence="1" key="1">
    <citation type="submission" date="2006-10" db="EMBL/GenBank/DDBJ databases">
        <authorList>
            <person name="Amadeo P."/>
            <person name="Zhao Q."/>
            <person name="Wortman J."/>
            <person name="Fraser-Liggett C."/>
            <person name="Carlton J."/>
        </authorList>
    </citation>
    <scope>NUCLEOTIDE SEQUENCE</scope>
    <source>
        <strain evidence="1">G3</strain>
    </source>
</reference>
<evidence type="ECO:0000313" key="2">
    <source>
        <dbReference type="Proteomes" id="UP000001542"/>
    </source>
</evidence>
<name>A2ET24_TRIV3</name>
<dbReference type="InParanoid" id="A2ET24"/>
<dbReference type="VEuPathDB" id="TrichDB:TVAGG3_1034090"/>
<dbReference type="EMBL" id="DS113482">
    <property type="protein sequence ID" value="EAY04213.1"/>
    <property type="molecule type" value="Genomic_DNA"/>
</dbReference>
<reference evidence="1" key="2">
    <citation type="journal article" date="2007" name="Science">
        <title>Draft genome sequence of the sexually transmitted pathogen Trichomonas vaginalis.</title>
        <authorList>
            <person name="Carlton J.M."/>
            <person name="Hirt R.P."/>
            <person name="Silva J.C."/>
            <person name="Delcher A.L."/>
            <person name="Schatz M."/>
            <person name="Zhao Q."/>
            <person name="Wortman J.R."/>
            <person name="Bidwell S.L."/>
            <person name="Alsmark U.C.M."/>
            <person name="Besteiro S."/>
            <person name="Sicheritz-Ponten T."/>
            <person name="Noel C.J."/>
            <person name="Dacks J.B."/>
            <person name="Foster P.G."/>
            <person name="Simillion C."/>
            <person name="Van de Peer Y."/>
            <person name="Miranda-Saavedra D."/>
            <person name="Barton G.J."/>
            <person name="Westrop G.D."/>
            <person name="Mueller S."/>
            <person name="Dessi D."/>
            <person name="Fiori P.L."/>
            <person name="Ren Q."/>
            <person name="Paulsen I."/>
            <person name="Zhang H."/>
            <person name="Bastida-Corcuera F.D."/>
            <person name="Simoes-Barbosa A."/>
            <person name="Brown M.T."/>
            <person name="Hayes R.D."/>
            <person name="Mukherjee M."/>
            <person name="Okumura C.Y."/>
            <person name="Schneider R."/>
            <person name="Smith A.J."/>
            <person name="Vanacova S."/>
            <person name="Villalvazo M."/>
            <person name="Haas B.J."/>
            <person name="Pertea M."/>
            <person name="Feldblyum T.V."/>
            <person name="Utterback T.R."/>
            <person name="Shu C.L."/>
            <person name="Osoegawa K."/>
            <person name="de Jong P.J."/>
            <person name="Hrdy I."/>
            <person name="Horvathova L."/>
            <person name="Zubacova Z."/>
            <person name="Dolezal P."/>
            <person name="Malik S.B."/>
            <person name="Logsdon J.M. Jr."/>
            <person name="Henze K."/>
            <person name="Gupta A."/>
            <person name="Wang C.C."/>
            <person name="Dunne R.L."/>
            <person name="Upcroft J.A."/>
            <person name="Upcroft P."/>
            <person name="White O."/>
            <person name="Salzberg S.L."/>
            <person name="Tang P."/>
            <person name="Chiu C.-H."/>
            <person name="Lee Y.-S."/>
            <person name="Embley T.M."/>
            <person name="Coombs G.H."/>
            <person name="Mottram J.C."/>
            <person name="Tachezy J."/>
            <person name="Fraser-Liggett C.M."/>
            <person name="Johnson P.J."/>
        </authorList>
    </citation>
    <scope>NUCLEOTIDE SEQUENCE [LARGE SCALE GENOMIC DNA]</scope>
    <source>
        <strain evidence="1">G3</strain>
    </source>
</reference>
<dbReference type="AlphaFoldDB" id="A2ET24"/>
<sequence>MDAIWEIKEDQTAEVLFHICNQFSYLQFFNNLPSSYIQTDNEFEFIGFLCNDQRILDEFINSSFLNNFSFNLFYKFDTNIQNGIIQSFNSQIKEESDKFKIINLIINEIPKNCVISEILLSFLNTHREFLLPSRAAEIFINVISNLSDETSYNEENVINIYNMFTRECDKLLIENEKSIQEIFSNKQAISKKIHLMGYTILRSDYKTVILERLFAEFGNTNADLLANLILTNCIWKSDILQYVLENFEPSQVTNKLLLFRISNKFSVSMHTLSIHRFVNKILEISIKIYFTDESLQNERLEFVIKTILDTKEEYLEYVPKELIERLKITAMKMK</sequence>
<accession>A2ET24</accession>
<protein>
    <submittedName>
        <fullName evidence="1">Uncharacterized protein</fullName>
    </submittedName>
</protein>
<dbReference type="Proteomes" id="UP000001542">
    <property type="component" value="Unassembled WGS sequence"/>
</dbReference>
<dbReference type="KEGG" id="tva:4762064"/>
<organism evidence="1 2">
    <name type="scientific">Trichomonas vaginalis (strain ATCC PRA-98 / G3)</name>
    <dbReference type="NCBI Taxonomy" id="412133"/>
    <lineage>
        <taxon>Eukaryota</taxon>
        <taxon>Metamonada</taxon>
        <taxon>Parabasalia</taxon>
        <taxon>Trichomonadida</taxon>
        <taxon>Trichomonadidae</taxon>
        <taxon>Trichomonas</taxon>
    </lineage>
</organism>